<keyword evidence="1 5" id="KW-1003">Cell membrane</keyword>
<dbReference type="Proteomes" id="UP001290861">
    <property type="component" value="Unassembled WGS sequence"/>
</dbReference>
<evidence type="ECO:0000256" key="4">
    <source>
        <dbReference type="ARBA" id="ARBA00023306"/>
    </source>
</evidence>
<dbReference type="SUPFAM" id="SSF53067">
    <property type="entry name" value="Actin-like ATPase domain"/>
    <property type="match status" value="2"/>
</dbReference>
<keyword evidence="3 5" id="KW-0472">Membrane</keyword>
<dbReference type="NCBIfam" id="TIGR01174">
    <property type="entry name" value="ftsA"/>
    <property type="match status" value="1"/>
</dbReference>
<dbReference type="Pfam" id="PF14450">
    <property type="entry name" value="FtsA"/>
    <property type="match status" value="1"/>
</dbReference>
<dbReference type="PANTHER" id="PTHR32432">
    <property type="entry name" value="CELL DIVISION PROTEIN FTSA-RELATED"/>
    <property type="match status" value="1"/>
</dbReference>
<dbReference type="RefSeq" id="WP_322607665.1">
    <property type="nucleotide sequence ID" value="NZ_JARVCO010000006.1"/>
</dbReference>
<evidence type="ECO:0000256" key="3">
    <source>
        <dbReference type="ARBA" id="ARBA00023136"/>
    </source>
</evidence>
<reference evidence="8 9" key="1">
    <citation type="journal article" date="2024" name="Appl. Environ. Microbiol.">
        <title>Pontiella agarivorans sp. nov., a novel marine anaerobic bacterium capable of degrading macroalgal polysaccharides and fixing nitrogen.</title>
        <authorList>
            <person name="Liu N."/>
            <person name="Kivenson V."/>
            <person name="Peng X."/>
            <person name="Cui Z."/>
            <person name="Lankiewicz T.S."/>
            <person name="Gosselin K.M."/>
            <person name="English C.J."/>
            <person name="Blair E.M."/>
            <person name="O'Malley M.A."/>
            <person name="Valentine D.L."/>
        </authorList>
    </citation>
    <scope>NUCLEOTIDE SEQUENCE [LARGE SCALE GENOMIC DNA]</scope>
    <source>
        <strain evidence="8 9">NLcol2</strain>
    </source>
</reference>
<dbReference type="PIRSF" id="PIRSF003101">
    <property type="entry name" value="FtsA"/>
    <property type="match status" value="1"/>
</dbReference>
<comment type="similarity">
    <text evidence="5 6">Belongs to the FtsA/MreB family.</text>
</comment>
<comment type="subcellular location">
    <subcellularLocation>
        <location evidence="5">Cell membrane</location>
        <topology evidence="5">Peripheral membrane protein</topology>
        <orientation evidence="5">Cytoplasmic side</orientation>
    </subcellularLocation>
    <text evidence="5">Localizes to the Z ring in an FtsZ-dependent manner. Targeted to the membrane through a conserved C-terminal amphipathic helix.</text>
</comment>
<accession>A0ABU5MUH9</accession>
<dbReference type="CDD" id="cd24048">
    <property type="entry name" value="ASKHA_NBD_FtsA"/>
    <property type="match status" value="1"/>
</dbReference>
<dbReference type="Pfam" id="PF02491">
    <property type="entry name" value="SHS2_FTSA"/>
    <property type="match status" value="1"/>
</dbReference>
<keyword evidence="4 5" id="KW-0131">Cell cycle</keyword>
<protein>
    <recommendedName>
        <fullName evidence="5 6">Cell division protein FtsA</fullName>
    </recommendedName>
</protein>
<evidence type="ECO:0000256" key="6">
    <source>
        <dbReference type="PIRNR" id="PIRNR003101"/>
    </source>
</evidence>
<dbReference type="PANTHER" id="PTHR32432:SF4">
    <property type="entry name" value="CELL DIVISION PROTEIN FTSA"/>
    <property type="match status" value="1"/>
</dbReference>
<comment type="caution">
    <text evidence="8">The sequence shown here is derived from an EMBL/GenBank/DDBJ whole genome shotgun (WGS) entry which is preliminary data.</text>
</comment>
<gene>
    <name evidence="5 8" type="primary">ftsA</name>
    <name evidence="8" type="ORF">P9H32_04425</name>
</gene>
<keyword evidence="9" id="KW-1185">Reference proteome</keyword>
<evidence type="ECO:0000313" key="8">
    <source>
        <dbReference type="EMBL" id="MDZ8117863.1"/>
    </source>
</evidence>
<dbReference type="InterPro" id="IPR043129">
    <property type="entry name" value="ATPase_NBD"/>
</dbReference>
<dbReference type="Gene3D" id="3.30.420.40">
    <property type="match status" value="2"/>
</dbReference>
<dbReference type="Gene3D" id="3.30.1490.110">
    <property type="match status" value="1"/>
</dbReference>
<name>A0ABU5MUH9_9BACT</name>
<evidence type="ECO:0000313" key="9">
    <source>
        <dbReference type="Proteomes" id="UP001290861"/>
    </source>
</evidence>
<dbReference type="InterPro" id="IPR003494">
    <property type="entry name" value="SHS2_FtsA"/>
</dbReference>
<keyword evidence="2 5" id="KW-0132">Cell division</keyword>
<organism evidence="8 9">
    <name type="scientific">Pontiella agarivorans</name>
    <dbReference type="NCBI Taxonomy" id="3038953"/>
    <lineage>
        <taxon>Bacteria</taxon>
        <taxon>Pseudomonadati</taxon>
        <taxon>Kiritimatiellota</taxon>
        <taxon>Kiritimatiellia</taxon>
        <taxon>Kiritimatiellales</taxon>
        <taxon>Pontiellaceae</taxon>
        <taxon>Pontiella</taxon>
    </lineage>
</organism>
<evidence type="ECO:0000259" key="7">
    <source>
        <dbReference type="SMART" id="SM00842"/>
    </source>
</evidence>
<dbReference type="InterPro" id="IPR020823">
    <property type="entry name" value="Cell_div_FtsA"/>
</dbReference>
<sequence length="408" mass="43805">MALDATAVLEIGTSTVRTMVGEVRDDGVVSIIGIGETQSRGIRKGEIYNRDDAIKCVRKAIKSAEENRRKSIHSIVLITSGGQAMAKKSTGFHRLVDPLENRLSEVDEQDMDEVVEIARKVALPDNRIKLHTLQQYFQLDDTVNITNPAGMAGEELRVDMLTIHAKRSAVDNFRKLVDDAPIACSDAVFSGLCSALAVVTDEQKKAGVLVIDIGGGTTDFTLYHDGFIQAAGSFAVGGDHVTNDISVGLQIPLSQAELVKQKDGSALTNLMERDHNISIPAAAQGFSGKMVRAVTLNTIINARMEEIFTLVKEAVEVQSPNVPLSAGVLLTGGGSFLNGARDLGQKVFNVPCMHGKPFDVQGLPSAKDAPLYASHVGAIRYAASLNRPVEKRSLGKTLLNLFWGGSDE</sequence>
<evidence type="ECO:0000256" key="1">
    <source>
        <dbReference type="ARBA" id="ARBA00022475"/>
    </source>
</evidence>
<comment type="function">
    <text evidence="5 6">Cell division protein that is involved in the assembly of the Z ring. May serve as a membrane anchor for the Z ring.</text>
</comment>
<dbReference type="InterPro" id="IPR050696">
    <property type="entry name" value="FtsA/MreB"/>
</dbReference>
<dbReference type="HAMAP" id="MF_02033">
    <property type="entry name" value="FtsA"/>
    <property type="match status" value="1"/>
</dbReference>
<dbReference type="SMART" id="SM00842">
    <property type="entry name" value="FtsA"/>
    <property type="match status" value="1"/>
</dbReference>
<evidence type="ECO:0000256" key="5">
    <source>
        <dbReference type="HAMAP-Rule" id="MF_02033"/>
    </source>
</evidence>
<evidence type="ECO:0000256" key="2">
    <source>
        <dbReference type="ARBA" id="ARBA00022618"/>
    </source>
</evidence>
<dbReference type="EMBL" id="JARVCO010000006">
    <property type="protein sequence ID" value="MDZ8117863.1"/>
    <property type="molecule type" value="Genomic_DNA"/>
</dbReference>
<dbReference type="GO" id="GO:0051301">
    <property type="term" value="P:cell division"/>
    <property type="evidence" value="ECO:0007669"/>
    <property type="project" value="UniProtKB-KW"/>
</dbReference>
<feature type="domain" description="SHS2" evidence="7">
    <location>
        <begin position="6"/>
        <end position="198"/>
    </location>
</feature>
<comment type="subunit">
    <text evidence="5">Self-interacts. Interacts with FtsZ.</text>
</comment>
<proteinExistence type="inferred from homology"/>